<gene>
    <name evidence="2" type="ORF">GCM10010987_05720</name>
    <name evidence="3" type="ORF">XH86_08510</name>
</gene>
<dbReference type="RefSeq" id="WP_128964389.1">
    <property type="nucleotide sequence ID" value="NZ_BMHC01000001.1"/>
</dbReference>
<keyword evidence="1" id="KW-1133">Transmembrane helix</keyword>
<name>A0A410V1Z8_9BRAD</name>
<dbReference type="EMBL" id="CP030057">
    <property type="protein sequence ID" value="QOZ58770.1"/>
    <property type="molecule type" value="Genomic_DNA"/>
</dbReference>
<evidence type="ECO:0000256" key="1">
    <source>
        <dbReference type="SAM" id="Phobius"/>
    </source>
</evidence>
<reference evidence="3 4" key="2">
    <citation type="submission" date="2018-06" db="EMBL/GenBank/DDBJ databases">
        <title>Comparative genomics of rhizobia nodulating Arachis hypogaea in China.</title>
        <authorList>
            <person name="Li Y."/>
        </authorList>
    </citation>
    <scope>NUCLEOTIDE SEQUENCE [LARGE SCALE GENOMIC DNA]</scope>
    <source>
        <strain evidence="3 4">CCBAU 51658</strain>
    </source>
</reference>
<keyword evidence="4" id="KW-1185">Reference proteome</keyword>
<dbReference type="EMBL" id="BMHC01000001">
    <property type="protein sequence ID" value="GGI19711.1"/>
    <property type="molecule type" value="Genomic_DNA"/>
</dbReference>
<dbReference type="OrthoDB" id="8233878at2"/>
<evidence type="ECO:0000313" key="3">
    <source>
        <dbReference type="EMBL" id="QOZ58770.1"/>
    </source>
</evidence>
<keyword evidence="1" id="KW-0812">Transmembrane</keyword>
<feature type="transmembrane region" description="Helical" evidence="1">
    <location>
        <begin position="86"/>
        <end position="112"/>
    </location>
</feature>
<evidence type="ECO:0000313" key="4">
    <source>
        <dbReference type="Proteomes" id="UP000593880"/>
    </source>
</evidence>
<dbReference type="Proteomes" id="UP000593880">
    <property type="component" value="Chromosome"/>
</dbReference>
<keyword evidence="1" id="KW-0472">Membrane</keyword>
<feature type="transmembrane region" description="Helical" evidence="1">
    <location>
        <begin position="46"/>
        <end position="66"/>
    </location>
</feature>
<reference evidence="2" key="3">
    <citation type="submission" date="2022-12" db="EMBL/GenBank/DDBJ databases">
        <authorList>
            <person name="Sun Q."/>
            <person name="Zhou Y."/>
        </authorList>
    </citation>
    <scope>NUCLEOTIDE SEQUENCE</scope>
    <source>
        <strain evidence="2">CGMCC 1.15034</strain>
    </source>
</reference>
<evidence type="ECO:0000313" key="5">
    <source>
        <dbReference type="Proteomes" id="UP000625079"/>
    </source>
</evidence>
<feature type="transmembrane region" description="Helical" evidence="1">
    <location>
        <begin position="12"/>
        <end position="34"/>
    </location>
</feature>
<organism evidence="2 5">
    <name type="scientific">Bradyrhizobium guangdongense</name>
    <dbReference type="NCBI Taxonomy" id="1325090"/>
    <lineage>
        <taxon>Bacteria</taxon>
        <taxon>Pseudomonadati</taxon>
        <taxon>Pseudomonadota</taxon>
        <taxon>Alphaproteobacteria</taxon>
        <taxon>Hyphomicrobiales</taxon>
        <taxon>Nitrobacteraceae</taxon>
        <taxon>Bradyrhizobium</taxon>
    </lineage>
</organism>
<protein>
    <submittedName>
        <fullName evidence="2">Uncharacterized protein</fullName>
    </submittedName>
</protein>
<evidence type="ECO:0000313" key="2">
    <source>
        <dbReference type="EMBL" id="GGI19711.1"/>
    </source>
</evidence>
<proteinExistence type="predicted"/>
<reference evidence="2" key="1">
    <citation type="journal article" date="2014" name="Int. J. Syst. Evol. Microbiol.">
        <title>Complete genome sequence of Corynebacterium casei LMG S-19264T (=DSM 44701T), isolated from a smear-ripened cheese.</title>
        <authorList>
            <consortium name="US DOE Joint Genome Institute (JGI-PGF)"/>
            <person name="Walter F."/>
            <person name="Albersmeier A."/>
            <person name="Kalinowski J."/>
            <person name="Ruckert C."/>
        </authorList>
    </citation>
    <scope>NUCLEOTIDE SEQUENCE</scope>
    <source>
        <strain evidence="2">CGMCC 1.15034</strain>
    </source>
</reference>
<accession>A0A410V1Z8</accession>
<dbReference type="AlphaFoldDB" id="A0A410V1Z8"/>
<dbReference type="Proteomes" id="UP000625079">
    <property type="component" value="Unassembled WGS sequence"/>
</dbReference>
<sequence length="117" mass="12086">MTDPERAPKLLYWAGVALGPLAWGINLQGVYALAHFSCETTKLSGTIMSAVLAIVALAGTAISARAVRRGAGAEWTDAQGGGPRTFMAWLGVGSGVLFALVIANQLAASLMISPCLR</sequence>